<dbReference type="Pfam" id="PF19493">
    <property type="entry name" value="Trypco1"/>
    <property type="match status" value="1"/>
</dbReference>
<sequence>MLLRVPIEDGSDEFVEVEADFEDQEESLRLASAHDRRARVSAFSLASAMDKVMPVLRTIVRRVRSTEHAPDEIAMELGLKVGGEQGFILTKGTAEATLTLTLTWHKPPTTHSGS</sequence>
<feature type="domain" description="Trypsin-co-occurring" evidence="1">
    <location>
        <begin position="5"/>
        <end position="106"/>
    </location>
</feature>
<reference evidence="2 3" key="1">
    <citation type="submission" date="2024-01" db="EMBL/GenBank/DDBJ databases">
        <title>Genome insights into Plantactinospora sonchi sp. nov.</title>
        <authorList>
            <person name="Wang L."/>
        </authorList>
    </citation>
    <scope>NUCLEOTIDE SEQUENCE [LARGE SCALE GENOMIC DNA]</scope>
    <source>
        <strain evidence="2 3">NEAU-QY2</strain>
    </source>
</reference>
<gene>
    <name evidence="2" type="ORF">V1633_27765</name>
</gene>
<organism evidence="2 3">
    <name type="scientific">Plantactinospora sonchi</name>
    <dbReference type="NCBI Taxonomy" id="1544735"/>
    <lineage>
        <taxon>Bacteria</taxon>
        <taxon>Bacillati</taxon>
        <taxon>Actinomycetota</taxon>
        <taxon>Actinomycetes</taxon>
        <taxon>Micromonosporales</taxon>
        <taxon>Micromonosporaceae</taxon>
        <taxon>Plantactinospora</taxon>
    </lineage>
</organism>
<evidence type="ECO:0000259" key="1">
    <source>
        <dbReference type="Pfam" id="PF19493"/>
    </source>
</evidence>
<evidence type="ECO:0000313" key="2">
    <source>
        <dbReference type="EMBL" id="MEE6262287.1"/>
    </source>
</evidence>
<dbReference type="EMBL" id="JAZGQK010000026">
    <property type="protein sequence ID" value="MEE6262287.1"/>
    <property type="molecule type" value="Genomic_DNA"/>
</dbReference>
<proteinExistence type="predicted"/>
<name>A0ABU7S0G0_9ACTN</name>
<protein>
    <submittedName>
        <fullName evidence="2">CU044_2847 family protein</fullName>
    </submittedName>
</protein>
<evidence type="ECO:0000313" key="3">
    <source>
        <dbReference type="Proteomes" id="UP001332243"/>
    </source>
</evidence>
<dbReference type="InterPro" id="IPR045794">
    <property type="entry name" value="Trypco1"/>
</dbReference>
<dbReference type="Proteomes" id="UP001332243">
    <property type="component" value="Unassembled WGS sequence"/>
</dbReference>
<accession>A0ABU7S0G0</accession>
<dbReference type="NCBIfam" id="NF041216">
    <property type="entry name" value="CU044_2847_fam"/>
    <property type="match status" value="1"/>
</dbReference>
<dbReference type="RefSeq" id="WP_331217214.1">
    <property type="nucleotide sequence ID" value="NZ_JAZGQK010000026.1"/>
</dbReference>
<comment type="caution">
    <text evidence="2">The sequence shown here is derived from an EMBL/GenBank/DDBJ whole genome shotgun (WGS) entry which is preliminary data.</text>
</comment>
<keyword evidence="3" id="KW-1185">Reference proteome</keyword>